<dbReference type="InterPro" id="IPR032675">
    <property type="entry name" value="LRR_dom_sf"/>
</dbReference>
<evidence type="ECO:0000256" key="5">
    <source>
        <dbReference type="ARBA" id="ARBA00022737"/>
    </source>
</evidence>
<evidence type="ECO:0000256" key="1">
    <source>
        <dbReference type="ARBA" id="ARBA00004167"/>
    </source>
</evidence>
<dbReference type="SUPFAM" id="SSF52058">
    <property type="entry name" value="L domain-like"/>
    <property type="match status" value="1"/>
</dbReference>
<evidence type="ECO:0000313" key="9">
    <source>
        <dbReference type="EMBL" id="KAG6415070.1"/>
    </source>
</evidence>
<name>A0A8X8XN19_SALSN</name>
<dbReference type="Pfam" id="PF00560">
    <property type="entry name" value="LRR_1"/>
    <property type="match status" value="2"/>
</dbReference>
<accession>A0A8X8XN19</accession>
<evidence type="ECO:0000256" key="2">
    <source>
        <dbReference type="ARBA" id="ARBA00022614"/>
    </source>
</evidence>
<protein>
    <recommendedName>
        <fullName evidence="8">Malectin-like domain-containing protein</fullName>
    </recommendedName>
</protein>
<evidence type="ECO:0000256" key="3">
    <source>
        <dbReference type="ARBA" id="ARBA00022692"/>
    </source>
</evidence>
<dbReference type="PANTHER" id="PTHR45631">
    <property type="entry name" value="OS07G0107800 PROTEIN-RELATED"/>
    <property type="match status" value="1"/>
</dbReference>
<proteinExistence type="predicted"/>
<dbReference type="GO" id="GO:0016020">
    <property type="term" value="C:membrane"/>
    <property type="evidence" value="ECO:0007669"/>
    <property type="project" value="UniProtKB-SubCell"/>
</dbReference>
<keyword evidence="10" id="KW-1185">Reference proteome</keyword>
<organism evidence="9">
    <name type="scientific">Salvia splendens</name>
    <name type="common">Scarlet sage</name>
    <dbReference type="NCBI Taxonomy" id="180675"/>
    <lineage>
        <taxon>Eukaryota</taxon>
        <taxon>Viridiplantae</taxon>
        <taxon>Streptophyta</taxon>
        <taxon>Embryophyta</taxon>
        <taxon>Tracheophyta</taxon>
        <taxon>Spermatophyta</taxon>
        <taxon>Magnoliopsida</taxon>
        <taxon>eudicotyledons</taxon>
        <taxon>Gunneridae</taxon>
        <taxon>Pentapetalae</taxon>
        <taxon>asterids</taxon>
        <taxon>lamiids</taxon>
        <taxon>Lamiales</taxon>
        <taxon>Lamiaceae</taxon>
        <taxon>Nepetoideae</taxon>
        <taxon>Mentheae</taxon>
        <taxon>Salviinae</taxon>
        <taxon>Salvia</taxon>
        <taxon>Salvia subgen. Calosphace</taxon>
        <taxon>core Calosphace</taxon>
    </lineage>
</organism>
<keyword evidence="6" id="KW-1133">Transmembrane helix</keyword>
<dbReference type="EMBL" id="PNBA02000008">
    <property type="protein sequence ID" value="KAG6415070.1"/>
    <property type="molecule type" value="Genomic_DNA"/>
</dbReference>
<evidence type="ECO:0000259" key="8">
    <source>
        <dbReference type="Pfam" id="PF12819"/>
    </source>
</evidence>
<dbReference type="PANTHER" id="PTHR45631:SF44">
    <property type="entry name" value="CARBOHYDRATE-BINDING PROTEIN OF THE ER PROTEIN"/>
    <property type="match status" value="1"/>
</dbReference>
<keyword evidence="3" id="KW-0812">Transmembrane</keyword>
<dbReference type="InterPro" id="IPR024788">
    <property type="entry name" value="Malectin-like_Carb-bd_dom"/>
</dbReference>
<dbReference type="AlphaFoldDB" id="A0A8X8XN19"/>
<evidence type="ECO:0000256" key="7">
    <source>
        <dbReference type="ARBA" id="ARBA00023136"/>
    </source>
</evidence>
<evidence type="ECO:0000313" key="10">
    <source>
        <dbReference type="Proteomes" id="UP000298416"/>
    </source>
</evidence>
<reference evidence="9" key="2">
    <citation type="submission" date="2020-08" db="EMBL/GenBank/DDBJ databases">
        <title>Plant Genome Project.</title>
        <authorList>
            <person name="Zhang R.-G."/>
        </authorList>
    </citation>
    <scope>NUCLEOTIDE SEQUENCE</scope>
    <source>
        <strain evidence="9">Huo1</strain>
        <tissue evidence="9">Leaf</tissue>
    </source>
</reference>
<keyword evidence="5" id="KW-0677">Repeat</keyword>
<dbReference type="InterPro" id="IPR001611">
    <property type="entry name" value="Leu-rich_rpt"/>
</dbReference>
<sequence>MPTTVIRCSCGKGLLLAQIRYQDDPYDRLWNIGGYGNGSVPVSGNAIFTQRPHVMDNPPPAVLRNAITAKTPNASVELLMGFPSYEINVYINCAIAISANTTFSLVPTNVSTLPPLFNALEIFQIPDNKLTDGTNKKDVEGLASLQERFKLLQSWTSDPCLPAPYTWDWIKCSLDPIPRVTALLLNGYGLSGSLPDFSSMDALQTIDVQNNNLRGHVPDFLGMFLNLKILNLADNKFNGSVPASLSTKKGLILRKVSGNPGLCASDVTCHISAASPTNDKKKNILELLFVTITAFIFIL</sequence>
<reference evidence="9" key="1">
    <citation type="submission" date="2018-01" db="EMBL/GenBank/DDBJ databases">
        <authorList>
            <person name="Mao J.F."/>
        </authorList>
    </citation>
    <scope>NUCLEOTIDE SEQUENCE</scope>
    <source>
        <strain evidence="9">Huo1</strain>
        <tissue evidence="9">Leaf</tissue>
    </source>
</reference>
<keyword evidence="4" id="KW-0732">Signal</keyword>
<dbReference type="Gene3D" id="3.80.10.10">
    <property type="entry name" value="Ribonuclease Inhibitor"/>
    <property type="match status" value="1"/>
</dbReference>
<feature type="domain" description="Malectin-like" evidence="8">
    <location>
        <begin position="5"/>
        <end position="91"/>
    </location>
</feature>
<evidence type="ECO:0000256" key="4">
    <source>
        <dbReference type="ARBA" id="ARBA00022729"/>
    </source>
</evidence>
<gene>
    <name evidence="9" type="ORF">SASPL_122472</name>
</gene>
<evidence type="ECO:0000256" key="6">
    <source>
        <dbReference type="ARBA" id="ARBA00022989"/>
    </source>
</evidence>
<dbReference type="Proteomes" id="UP000298416">
    <property type="component" value="Unassembled WGS sequence"/>
</dbReference>
<dbReference type="Pfam" id="PF12819">
    <property type="entry name" value="Malectin_like"/>
    <property type="match status" value="1"/>
</dbReference>
<comment type="subcellular location">
    <subcellularLocation>
        <location evidence="1">Membrane</location>
        <topology evidence="1">Single-pass membrane protein</topology>
    </subcellularLocation>
</comment>
<keyword evidence="7" id="KW-0472">Membrane</keyword>
<comment type="caution">
    <text evidence="9">The sequence shown here is derived from an EMBL/GenBank/DDBJ whole genome shotgun (WGS) entry which is preliminary data.</text>
</comment>
<keyword evidence="2" id="KW-0433">Leucine-rich repeat</keyword>
<dbReference type="FunFam" id="3.80.10.10:FF:000129">
    <property type="entry name" value="Leucine-rich repeat receptor-like kinase"/>
    <property type="match status" value="1"/>
</dbReference>